<comment type="similarity">
    <text evidence="7">Belongs to the tilB family.</text>
</comment>
<dbReference type="Proteomes" id="UP000708148">
    <property type="component" value="Unassembled WGS sequence"/>
</dbReference>
<dbReference type="InterPro" id="IPR001611">
    <property type="entry name" value="Leu-rich_rpt"/>
</dbReference>
<dbReference type="PANTHER" id="PTHR18849">
    <property type="entry name" value="LEUCINE RICH REPEAT PROTEIN"/>
    <property type="match status" value="1"/>
</dbReference>
<keyword evidence="6" id="KW-0966">Cell projection</keyword>
<evidence type="ECO:0000256" key="7">
    <source>
        <dbReference type="ARBA" id="ARBA00049982"/>
    </source>
</evidence>
<dbReference type="Gene3D" id="3.80.10.10">
    <property type="entry name" value="Ribonuclease Inhibitor"/>
    <property type="match status" value="1"/>
</dbReference>
<keyword evidence="3" id="KW-0433">Leucine-rich repeat</keyword>
<dbReference type="FunFam" id="3.80.10.10:FF:000052">
    <property type="entry name" value="Leucine rich repeat containing 6"/>
    <property type="match status" value="1"/>
</dbReference>
<organism evidence="8 9">
    <name type="scientific">Ostreobium quekettii</name>
    <dbReference type="NCBI Taxonomy" id="121088"/>
    <lineage>
        <taxon>Eukaryota</taxon>
        <taxon>Viridiplantae</taxon>
        <taxon>Chlorophyta</taxon>
        <taxon>core chlorophytes</taxon>
        <taxon>Ulvophyceae</taxon>
        <taxon>TCBD clade</taxon>
        <taxon>Bryopsidales</taxon>
        <taxon>Ostreobineae</taxon>
        <taxon>Ostreobiaceae</taxon>
        <taxon>Ostreobium</taxon>
    </lineage>
</organism>
<dbReference type="EMBL" id="CAJHUC010000755">
    <property type="protein sequence ID" value="CAD7698076.1"/>
    <property type="molecule type" value="Genomic_DNA"/>
</dbReference>
<dbReference type="SUPFAM" id="SSF52058">
    <property type="entry name" value="L domain-like"/>
    <property type="match status" value="1"/>
</dbReference>
<evidence type="ECO:0000256" key="4">
    <source>
        <dbReference type="ARBA" id="ARBA00022737"/>
    </source>
</evidence>
<comment type="subcellular location">
    <subcellularLocation>
        <location evidence="1">Cytoplasm</location>
        <location evidence="1">Cytoskeleton</location>
        <location evidence="1">Cilium axoneme</location>
    </subcellularLocation>
</comment>
<keyword evidence="9" id="KW-1185">Reference proteome</keyword>
<dbReference type="PROSITE" id="PS51450">
    <property type="entry name" value="LRR"/>
    <property type="match status" value="2"/>
</dbReference>
<evidence type="ECO:0000313" key="9">
    <source>
        <dbReference type="Proteomes" id="UP000708148"/>
    </source>
</evidence>
<evidence type="ECO:0000256" key="5">
    <source>
        <dbReference type="ARBA" id="ARBA00023069"/>
    </source>
</evidence>
<keyword evidence="2" id="KW-0963">Cytoplasm</keyword>
<evidence type="ECO:0000313" key="8">
    <source>
        <dbReference type="EMBL" id="CAD7698076.1"/>
    </source>
</evidence>
<dbReference type="GO" id="GO:0005930">
    <property type="term" value="C:axoneme"/>
    <property type="evidence" value="ECO:0007669"/>
    <property type="project" value="UniProtKB-SubCell"/>
</dbReference>
<protein>
    <submittedName>
        <fullName evidence="8">Uncharacterized protein</fullName>
    </submittedName>
</protein>
<comment type="caution">
    <text evidence="8">The sequence shown here is derived from an EMBL/GenBank/DDBJ whole genome shotgun (WGS) entry which is preliminary data.</text>
</comment>
<dbReference type="SMART" id="SM00365">
    <property type="entry name" value="LRR_SD22"/>
    <property type="match status" value="2"/>
</dbReference>
<gene>
    <name evidence="8" type="ORF">OSTQU699_LOCUS3442</name>
</gene>
<evidence type="ECO:0000256" key="1">
    <source>
        <dbReference type="ARBA" id="ARBA00004430"/>
    </source>
</evidence>
<dbReference type="AlphaFoldDB" id="A0A8S1IS33"/>
<proteinExistence type="inferred from homology"/>
<dbReference type="InterPro" id="IPR032675">
    <property type="entry name" value="LRR_dom_sf"/>
</dbReference>
<keyword evidence="4" id="KW-0677">Repeat</keyword>
<feature type="non-terminal residue" evidence="8">
    <location>
        <position position="238"/>
    </location>
</feature>
<name>A0A8S1IS33_9CHLO</name>
<reference evidence="8" key="1">
    <citation type="submission" date="2020-12" db="EMBL/GenBank/DDBJ databases">
        <authorList>
            <person name="Iha C."/>
        </authorList>
    </citation>
    <scope>NUCLEOTIDE SEQUENCE</scope>
</reference>
<sequence>MLSTLEEVALHQQHIEKIEMLGQICRHLKILYLQNNLIGKIQNLHRLKELEYANLAINNITRIENLQKCESLQKLDLTVNFINKAGLMSVRSLSNNIHLRELQLVGNPCTEWPYYRQYVVATLPQLQKLTAAVKDGRDVKRSERIAALQVLPELEAKLRRELLAEGIDPEAAAAVEDDSLLAEDAEIEETGYMDENGEMMRPWCPKTRILDYRETMQREREAEEAKKKSRSNLFAEAE</sequence>
<evidence type="ECO:0000256" key="6">
    <source>
        <dbReference type="ARBA" id="ARBA00023273"/>
    </source>
</evidence>
<dbReference type="OrthoDB" id="10250990at2759"/>
<dbReference type="PANTHER" id="PTHR18849:SF0">
    <property type="entry name" value="CILIA- AND FLAGELLA-ASSOCIATED PROTEIN 410-RELATED"/>
    <property type="match status" value="1"/>
</dbReference>
<keyword evidence="5" id="KW-0969">Cilium</keyword>
<dbReference type="Pfam" id="PF14580">
    <property type="entry name" value="LRR_9"/>
    <property type="match status" value="1"/>
</dbReference>
<accession>A0A8S1IS33</accession>
<evidence type="ECO:0000256" key="3">
    <source>
        <dbReference type="ARBA" id="ARBA00022614"/>
    </source>
</evidence>
<evidence type="ECO:0000256" key="2">
    <source>
        <dbReference type="ARBA" id="ARBA00022490"/>
    </source>
</evidence>